<sequence>MDHTLQKLRINVEATSREGARNAANEVAGWCRSERFWAGLATRLDDLLPGDRVVVIPKLEIHVAAENEMDFQRILAEKIIACLSDWPQADPDDTPVTIESYLMAQAMQFLKYGYFPVGVPPVLAEKIKELLIRWIAEADAHYWQELASLASAEPQMLDRLIQHFGSTRVRSSIARWMREESGIMVDTEVVASFFLKKAGSTFADAGSMSAEERRFWRWFLRLKTKTNLQEEADLENAVSREAPERAGRPEHTSKHRAVQPEQDVFFVENAGLVLLTPFLPQLFEALKWTENNAWISENTMGLAVRLLDYIAHGTTKNWENDWVLPKILCGMPVHEVVVQHVPLEPHVVLLADELLEAVIAYWSALKTISPDRLREMFLRRQGKLTIIEDGPGWQLRVDRKAQDILLSRIPWGFGVTRLPWMQDMLFVDWA</sequence>
<dbReference type="InterPro" id="IPR045538">
    <property type="entry name" value="CIS_TMP"/>
</dbReference>
<name>A0ABX7I3G4_9BACT</name>
<accession>A0ABX7I3G4</accession>
<feature type="region of interest" description="Disordered" evidence="1">
    <location>
        <begin position="233"/>
        <end position="254"/>
    </location>
</feature>
<dbReference type="Pfam" id="PF19268">
    <property type="entry name" value="CIS_TMP"/>
    <property type="match status" value="1"/>
</dbReference>
<keyword evidence="3" id="KW-1185">Reference proteome</keyword>
<proteinExistence type="predicted"/>
<organism evidence="2 3">
    <name type="scientific">Dyadobacter sandarakinus</name>
    <dbReference type="NCBI Taxonomy" id="2747268"/>
    <lineage>
        <taxon>Bacteria</taxon>
        <taxon>Pseudomonadati</taxon>
        <taxon>Bacteroidota</taxon>
        <taxon>Cytophagia</taxon>
        <taxon>Cytophagales</taxon>
        <taxon>Spirosomataceae</taxon>
        <taxon>Dyadobacter</taxon>
    </lineage>
</organism>
<evidence type="ECO:0000313" key="3">
    <source>
        <dbReference type="Proteomes" id="UP000612680"/>
    </source>
</evidence>
<dbReference type="EMBL" id="CP056775">
    <property type="protein sequence ID" value="QRR00604.1"/>
    <property type="molecule type" value="Genomic_DNA"/>
</dbReference>
<evidence type="ECO:0000256" key="1">
    <source>
        <dbReference type="SAM" id="MobiDB-lite"/>
    </source>
</evidence>
<dbReference type="RefSeq" id="WP_204661817.1">
    <property type="nucleotide sequence ID" value="NZ_CP056775.1"/>
</dbReference>
<protein>
    <submittedName>
        <fullName evidence="2">Uncharacterized protein</fullName>
    </submittedName>
</protein>
<gene>
    <name evidence="2" type="ORF">HWI92_06630</name>
</gene>
<evidence type="ECO:0000313" key="2">
    <source>
        <dbReference type="EMBL" id="QRR00604.1"/>
    </source>
</evidence>
<feature type="compositionally biased region" description="Basic and acidic residues" evidence="1">
    <location>
        <begin position="241"/>
        <end position="252"/>
    </location>
</feature>
<reference evidence="2 3" key="1">
    <citation type="submission" date="2020-06" db="EMBL/GenBank/DDBJ databases">
        <title>Dyadobacter sandarakinus sp. nov., isolated from the soil of the Arctic Yellow River Station.</title>
        <authorList>
            <person name="Zhang Y."/>
            <person name="Peng F."/>
        </authorList>
    </citation>
    <scope>NUCLEOTIDE SEQUENCE [LARGE SCALE GENOMIC DNA]</scope>
    <source>
        <strain evidence="2 3">Q3-56</strain>
    </source>
</reference>
<dbReference type="Proteomes" id="UP000612680">
    <property type="component" value="Chromosome"/>
</dbReference>